<protein>
    <submittedName>
        <fullName evidence="1">Uncharacterized protein</fullName>
    </submittedName>
</protein>
<sequence length="63" mass="7438">MCLQPEFVGSFMYRCSYYLVMIEIAHLDLFHPIILISQPNCTLFWEILGSFISFFCLSYIDNC</sequence>
<proteinExistence type="predicted"/>
<accession>A0A2P2P732</accession>
<dbReference type="EMBL" id="GGEC01070013">
    <property type="protein sequence ID" value="MBX50497.1"/>
    <property type="molecule type" value="Transcribed_RNA"/>
</dbReference>
<reference evidence="1" key="1">
    <citation type="submission" date="2018-02" db="EMBL/GenBank/DDBJ databases">
        <title>Rhizophora mucronata_Transcriptome.</title>
        <authorList>
            <person name="Meera S.P."/>
            <person name="Sreeshan A."/>
            <person name="Augustine A."/>
        </authorList>
    </citation>
    <scope>NUCLEOTIDE SEQUENCE</scope>
    <source>
        <tissue evidence="1">Leaf</tissue>
    </source>
</reference>
<name>A0A2P2P732_RHIMU</name>
<organism evidence="1">
    <name type="scientific">Rhizophora mucronata</name>
    <name type="common">Asiatic mangrove</name>
    <dbReference type="NCBI Taxonomy" id="61149"/>
    <lineage>
        <taxon>Eukaryota</taxon>
        <taxon>Viridiplantae</taxon>
        <taxon>Streptophyta</taxon>
        <taxon>Embryophyta</taxon>
        <taxon>Tracheophyta</taxon>
        <taxon>Spermatophyta</taxon>
        <taxon>Magnoliopsida</taxon>
        <taxon>eudicotyledons</taxon>
        <taxon>Gunneridae</taxon>
        <taxon>Pentapetalae</taxon>
        <taxon>rosids</taxon>
        <taxon>fabids</taxon>
        <taxon>Malpighiales</taxon>
        <taxon>Rhizophoraceae</taxon>
        <taxon>Rhizophora</taxon>
    </lineage>
</organism>
<dbReference type="AlphaFoldDB" id="A0A2P2P732"/>
<evidence type="ECO:0000313" key="1">
    <source>
        <dbReference type="EMBL" id="MBX50497.1"/>
    </source>
</evidence>